<dbReference type="Pfam" id="PF00615">
    <property type="entry name" value="RGS"/>
    <property type="match status" value="1"/>
</dbReference>
<gene>
    <name evidence="7" type="ORF">KIL84_003348</name>
</gene>
<feature type="non-terminal residue" evidence="7">
    <location>
        <position position="1"/>
    </location>
</feature>
<dbReference type="GO" id="GO:0009966">
    <property type="term" value="P:regulation of signal transduction"/>
    <property type="evidence" value="ECO:0007669"/>
    <property type="project" value="TreeGrafter"/>
</dbReference>
<dbReference type="Gene3D" id="1.10.167.10">
    <property type="entry name" value="Regulator of G-protein Signalling 4, domain 2"/>
    <property type="match status" value="1"/>
</dbReference>
<dbReference type="Proteomes" id="UP000827986">
    <property type="component" value="Unassembled WGS sequence"/>
</dbReference>
<evidence type="ECO:0000256" key="4">
    <source>
        <dbReference type="ARBA" id="ARBA00022777"/>
    </source>
</evidence>
<dbReference type="SUPFAM" id="SSF48097">
    <property type="entry name" value="Regulator of G-protein signaling, RGS"/>
    <property type="match status" value="1"/>
</dbReference>
<keyword evidence="4" id="KW-0418">Kinase</keyword>
<dbReference type="AlphaFoldDB" id="A0A9D4ATF1"/>
<evidence type="ECO:0000256" key="1">
    <source>
        <dbReference type="ARBA" id="ARBA00022527"/>
    </source>
</evidence>
<dbReference type="InterPro" id="IPR044926">
    <property type="entry name" value="RGS_subdomain_2"/>
</dbReference>
<evidence type="ECO:0000313" key="7">
    <source>
        <dbReference type="EMBL" id="KAH1167865.1"/>
    </source>
</evidence>
<dbReference type="EMBL" id="JAHDVG010000486">
    <property type="protein sequence ID" value="KAH1167865.1"/>
    <property type="molecule type" value="Genomic_DNA"/>
</dbReference>
<dbReference type="GO" id="GO:0004674">
    <property type="term" value="F:protein serine/threonine kinase activity"/>
    <property type="evidence" value="ECO:0007669"/>
    <property type="project" value="UniProtKB-KW"/>
</dbReference>
<keyword evidence="2" id="KW-0808">Transferase</keyword>
<dbReference type="PANTHER" id="PTHR24355">
    <property type="entry name" value="G PROTEIN-COUPLED RECEPTOR KINASE/RIBOSOMAL PROTEIN S6 KINASE"/>
    <property type="match status" value="1"/>
</dbReference>
<feature type="domain" description="RGS" evidence="6">
    <location>
        <begin position="59"/>
        <end position="113"/>
    </location>
</feature>
<dbReference type="InterPro" id="IPR016137">
    <property type="entry name" value="RGS"/>
</dbReference>
<dbReference type="FunFam" id="1.10.167.10:FF:000009">
    <property type="entry name" value="G protein-coupled receptor kinase"/>
    <property type="match status" value="1"/>
</dbReference>
<evidence type="ECO:0000256" key="3">
    <source>
        <dbReference type="ARBA" id="ARBA00022741"/>
    </source>
</evidence>
<dbReference type="InterPro" id="IPR036305">
    <property type="entry name" value="RGS_sf"/>
</dbReference>
<dbReference type="GO" id="GO:0005737">
    <property type="term" value="C:cytoplasm"/>
    <property type="evidence" value="ECO:0007669"/>
    <property type="project" value="TreeGrafter"/>
</dbReference>
<evidence type="ECO:0000259" key="6">
    <source>
        <dbReference type="PROSITE" id="PS50132"/>
    </source>
</evidence>
<accession>A0A9D4ATF1</accession>
<organism evidence="7 8">
    <name type="scientific">Mauremys mutica</name>
    <name type="common">yellowpond turtle</name>
    <dbReference type="NCBI Taxonomy" id="74926"/>
    <lineage>
        <taxon>Eukaryota</taxon>
        <taxon>Metazoa</taxon>
        <taxon>Chordata</taxon>
        <taxon>Craniata</taxon>
        <taxon>Vertebrata</taxon>
        <taxon>Euteleostomi</taxon>
        <taxon>Archelosauria</taxon>
        <taxon>Testudinata</taxon>
        <taxon>Testudines</taxon>
        <taxon>Cryptodira</taxon>
        <taxon>Durocryptodira</taxon>
        <taxon>Testudinoidea</taxon>
        <taxon>Geoemydidae</taxon>
        <taxon>Geoemydinae</taxon>
        <taxon>Mauremys</taxon>
    </lineage>
</organism>
<reference evidence="7" key="1">
    <citation type="submission" date="2021-09" db="EMBL/GenBank/DDBJ databases">
        <title>The genome of Mauremys mutica provides insights into the evolution of semi-aquatic lifestyle.</title>
        <authorList>
            <person name="Gong S."/>
            <person name="Gao Y."/>
        </authorList>
    </citation>
    <scope>NUCLEOTIDE SEQUENCE</scope>
    <source>
        <strain evidence="7">MM-2020</strain>
        <tissue evidence="7">Muscle</tissue>
    </source>
</reference>
<dbReference type="PANTHER" id="PTHR24355:SF27">
    <property type="entry name" value="G PROTEIN-COUPLED RECEPTOR KINASE 5"/>
    <property type="match status" value="1"/>
</dbReference>
<keyword evidence="8" id="KW-1185">Reference proteome</keyword>
<evidence type="ECO:0000313" key="8">
    <source>
        <dbReference type="Proteomes" id="UP000827986"/>
    </source>
</evidence>
<keyword evidence="3" id="KW-0547">Nucleotide-binding</keyword>
<comment type="caution">
    <text evidence="7">The sequence shown here is derived from an EMBL/GenBank/DDBJ whole genome shotgun (WGS) entry which is preliminary data.</text>
</comment>
<protein>
    <recommendedName>
        <fullName evidence="6">RGS domain-containing protein</fullName>
    </recommendedName>
</protein>
<dbReference type="PROSITE" id="PS50132">
    <property type="entry name" value="RGS"/>
    <property type="match status" value="1"/>
</dbReference>
<keyword evidence="1" id="KW-0723">Serine/threonine-protein kinase</keyword>
<dbReference type="GO" id="GO:0005524">
    <property type="term" value="F:ATP binding"/>
    <property type="evidence" value="ECO:0007669"/>
    <property type="project" value="UniProtKB-KW"/>
</dbReference>
<name>A0A9D4ATF1_9SAUR</name>
<keyword evidence="5" id="KW-0067">ATP-binding</keyword>
<evidence type="ECO:0000256" key="2">
    <source>
        <dbReference type="ARBA" id="ARBA00022679"/>
    </source>
</evidence>
<proteinExistence type="predicted"/>
<sequence length="113" mass="13213">MELENIVANTVLLKAREGGGGKRKGKSKKWKEILKFPHISLCEDLRRTIERDYYSLCDKQPIGRLLFRQFCETRPELECCIRFLDSVAEYEIAPDEKLGEKGKEIMMKYLTPE</sequence>
<evidence type="ECO:0000256" key="5">
    <source>
        <dbReference type="ARBA" id="ARBA00022840"/>
    </source>
</evidence>